<dbReference type="SUPFAM" id="SSF53756">
    <property type="entry name" value="UDP-Glycosyltransferase/glycogen phosphorylase"/>
    <property type="match status" value="1"/>
</dbReference>
<dbReference type="RefSeq" id="WP_132476881.1">
    <property type="nucleotide sequence ID" value="NZ_JBHRVM010000001.1"/>
</dbReference>
<proteinExistence type="predicted"/>
<evidence type="ECO:0000259" key="3">
    <source>
        <dbReference type="Pfam" id="PF00534"/>
    </source>
</evidence>
<comment type="caution">
    <text evidence="5">The sequence shown here is derived from an EMBL/GenBank/DDBJ whole genome shotgun (WGS) entry which is preliminary data.</text>
</comment>
<keyword evidence="1" id="KW-0328">Glycosyltransferase</keyword>
<dbReference type="CDD" id="cd03801">
    <property type="entry name" value="GT4_PimA-like"/>
    <property type="match status" value="1"/>
</dbReference>
<accession>A0A4R3V354</accession>
<dbReference type="PANTHER" id="PTHR12526:SF510">
    <property type="entry name" value="D-INOSITOL 3-PHOSPHATE GLYCOSYLTRANSFERASE"/>
    <property type="match status" value="1"/>
</dbReference>
<feature type="domain" description="Glycosyltransferase subfamily 4-like N-terminal" evidence="4">
    <location>
        <begin position="27"/>
        <end position="186"/>
    </location>
</feature>
<keyword evidence="2 5" id="KW-0808">Transferase</keyword>
<dbReference type="AlphaFoldDB" id="A0A4R3V354"/>
<evidence type="ECO:0000313" key="5">
    <source>
        <dbReference type="EMBL" id="TCU99235.1"/>
    </source>
</evidence>
<name>A0A4R3V354_9BURK</name>
<sequence length="393" mass="43514">MGISGSEVPRKARRSLALVLDRFGNRYGGAEAYGVELARELADQYDVTIFARDYDPECGLQLPWVRLSAPSWFPGWLRVLWFAVRARYRTKGRFDIVHSHMNGWCGDVEVIHVTPVRYNWRVRSLPPMKRLMSRVSLRVQTYLGLEELRVRKRNAHRVVAVSGVIAGQMGQAYPHQRNCPVIMPGVALPPIPDASVRNAVRERLGMQPEQTLCLMVALDPMRKGLPAVLNAMERLPEPVRLVVVGCSDAMRRQIRALPAFAGLAGRILLQAPTSDVSGYYAAADICLHPTKNDSFGMVPLEAMSYGVPVVLSPAPWCGFAEYVAHGRNALLMPHPEDSEALAGCVERLMRDSGLRERLAKEGRALAASHGWPQVAQAYEALYGQILAERGGAS</sequence>
<reference evidence="5 6" key="1">
    <citation type="submission" date="2019-03" db="EMBL/GenBank/DDBJ databases">
        <title>Genomic Encyclopedia of Type Strains, Phase IV (KMG-IV): sequencing the most valuable type-strain genomes for metagenomic binning, comparative biology and taxonomic classification.</title>
        <authorList>
            <person name="Goeker M."/>
        </authorList>
    </citation>
    <scope>NUCLEOTIDE SEQUENCE [LARGE SCALE GENOMIC DNA]</scope>
    <source>
        <strain evidence="5 6">DSM 100048</strain>
    </source>
</reference>
<gene>
    <name evidence="5" type="ORF">EV686_104336</name>
</gene>
<evidence type="ECO:0000256" key="2">
    <source>
        <dbReference type="ARBA" id="ARBA00022679"/>
    </source>
</evidence>
<dbReference type="GO" id="GO:0016757">
    <property type="term" value="F:glycosyltransferase activity"/>
    <property type="evidence" value="ECO:0007669"/>
    <property type="project" value="UniProtKB-KW"/>
</dbReference>
<dbReference type="EMBL" id="SMBX01000004">
    <property type="protein sequence ID" value="TCU99235.1"/>
    <property type="molecule type" value="Genomic_DNA"/>
</dbReference>
<feature type="domain" description="Glycosyl transferase family 1" evidence="3">
    <location>
        <begin position="199"/>
        <end position="363"/>
    </location>
</feature>
<evidence type="ECO:0000313" key="6">
    <source>
        <dbReference type="Proteomes" id="UP000294692"/>
    </source>
</evidence>
<dbReference type="Proteomes" id="UP000294692">
    <property type="component" value="Unassembled WGS sequence"/>
</dbReference>
<keyword evidence="6" id="KW-1185">Reference proteome</keyword>
<evidence type="ECO:0000259" key="4">
    <source>
        <dbReference type="Pfam" id="PF13439"/>
    </source>
</evidence>
<dbReference type="InterPro" id="IPR028098">
    <property type="entry name" value="Glyco_trans_4-like_N"/>
</dbReference>
<dbReference type="InterPro" id="IPR001296">
    <property type="entry name" value="Glyco_trans_1"/>
</dbReference>
<evidence type="ECO:0000256" key="1">
    <source>
        <dbReference type="ARBA" id="ARBA00022676"/>
    </source>
</evidence>
<protein>
    <submittedName>
        <fullName evidence="5">UDP-glucose:(Heptosyl)LPS alpha-1,3-glucosyltransferase</fullName>
    </submittedName>
</protein>
<dbReference type="Pfam" id="PF00534">
    <property type="entry name" value="Glycos_transf_1"/>
    <property type="match status" value="1"/>
</dbReference>
<organism evidence="5 6">
    <name type="scientific">Paracandidimonas soli</name>
    <dbReference type="NCBI Taxonomy" id="1917182"/>
    <lineage>
        <taxon>Bacteria</taxon>
        <taxon>Pseudomonadati</taxon>
        <taxon>Pseudomonadota</taxon>
        <taxon>Betaproteobacteria</taxon>
        <taxon>Burkholderiales</taxon>
        <taxon>Alcaligenaceae</taxon>
        <taxon>Paracandidimonas</taxon>
    </lineage>
</organism>
<dbReference type="Pfam" id="PF13439">
    <property type="entry name" value="Glyco_transf_4"/>
    <property type="match status" value="1"/>
</dbReference>
<dbReference type="PANTHER" id="PTHR12526">
    <property type="entry name" value="GLYCOSYLTRANSFERASE"/>
    <property type="match status" value="1"/>
</dbReference>
<dbReference type="Gene3D" id="3.40.50.2000">
    <property type="entry name" value="Glycogen Phosphorylase B"/>
    <property type="match status" value="2"/>
</dbReference>
<dbReference type="OrthoDB" id="433681at2"/>